<comment type="caution">
    <text evidence="7">The sequence shown here is derived from an EMBL/GenBank/DDBJ whole genome shotgun (WGS) entry which is preliminary data.</text>
</comment>
<dbReference type="SUPFAM" id="SSF47090">
    <property type="entry name" value="PGBD-like"/>
    <property type="match status" value="1"/>
</dbReference>
<evidence type="ECO:0000256" key="5">
    <source>
        <dbReference type="ARBA" id="ARBA00023316"/>
    </source>
</evidence>
<dbReference type="GO" id="GO:0008745">
    <property type="term" value="F:N-acetylmuramoyl-L-alanine amidase activity"/>
    <property type="evidence" value="ECO:0007669"/>
    <property type="project" value="UniProtKB-EC"/>
</dbReference>
<keyword evidence="5" id="KW-0961">Cell wall biogenesis/degradation</keyword>
<dbReference type="Gene3D" id="1.10.101.10">
    <property type="entry name" value="PGBD-like superfamily/PGBD"/>
    <property type="match status" value="1"/>
</dbReference>
<evidence type="ECO:0000313" key="8">
    <source>
        <dbReference type="Proteomes" id="UP001596492"/>
    </source>
</evidence>
<dbReference type="PANTHER" id="PTHR30417">
    <property type="entry name" value="N-ACETYLMURAMOYL-L-ALANINE AMIDASE AMID"/>
    <property type="match status" value="1"/>
</dbReference>
<feature type="domain" description="N-acetylmuramoyl-L-alanine amidase" evidence="6">
    <location>
        <begin position="1"/>
        <end position="124"/>
    </location>
</feature>
<dbReference type="CDD" id="cd06583">
    <property type="entry name" value="PGRP"/>
    <property type="match status" value="1"/>
</dbReference>
<name>A0ABW2ILQ4_9PROT</name>
<dbReference type="InterPro" id="IPR036505">
    <property type="entry name" value="Amidase/PGRP_sf"/>
</dbReference>
<proteinExistence type="inferred from homology"/>
<dbReference type="PANTHER" id="PTHR30417:SF1">
    <property type="entry name" value="N-ACETYLMURAMOYL-L-ALANINE AMIDASE AMID"/>
    <property type="match status" value="1"/>
</dbReference>
<dbReference type="Pfam" id="PF01510">
    <property type="entry name" value="Amidase_2"/>
    <property type="match status" value="1"/>
</dbReference>
<keyword evidence="4 7" id="KW-0378">Hydrolase</keyword>
<evidence type="ECO:0000256" key="1">
    <source>
        <dbReference type="ARBA" id="ARBA00001561"/>
    </source>
</evidence>
<dbReference type="InterPro" id="IPR036366">
    <property type="entry name" value="PGBDSf"/>
</dbReference>
<evidence type="ECO:0000313" key="7">
    <source>
        <dbReference type="EMBL" id="MFC7291939.1"/>
    </source>
</evidence>
<protein>
    <recommendedName>
        <fullName evidence="3">N-acetylmuramoyl-L-alanine amidase</fullName>
        <ecNumber evidence="3">3.5.1.28</ecNumber>
    </recommendedName>
</protein>
<dbReference type="InterPro" id="IPR051206">
    <property type="entry name" value="NAMLAA_amidase_2"/>
</dbReference>
<evidence type="ECO:0000256" key="3">
    <source>
        <dbReference type="ARBA" id="ARBA00011901"/>
    </source>
</evidence>
<dbReference type="SMART" id="SM00644">
    <property type="entry name" value="Ami_2"/>
    <property type="match status" value="1"/>
</dbReference>
<accession>A0ABW2ILQ4</accession>
<dbReference type="EC" id="3.5.1.28" evidence="3"/>
<dbReference type="Proteomes" id="UP001596492">
    <property type="component" value="Unassembled WGS sequence"/>
</dbReference>
<dbReference type="InterPro" id="IPR036365">
    <property type="entry name" value="PGBD-like_sf"/>
</dbReference>
<evidence type="ECO:0000256" key="4">
    <source>
        <dbReference type="ARBA" id="ARBA00022801"/>
    </source>
</evidence>
<dbReference type="EMBL" id="JBHTBR010000005">
    <property type="protein sequence ID" value="MFC7291939.1"/>
    <property type="molecule type" value="Genomic_DNA"/>
</dbReference>
<dbReference type="SUPFAM" id="SSF55846">
    <property type="entry name" value="N-acetylmuramoyl-L-alanine amidase-like"/>
    <property type="match status" value="1"/>
</dbReference>
<keyword evidence="8" id="KW-1185">Reference proteome</keyword>
<evidence type="ECO:0000259" key="6">
    <source>
        <dbReference type="SMART" id="SM00644"/>
    </source>
</evidence>
<comment type="catalytic activity">
    <reaction evidence="1">
        <text>Hydrolyzes the link between N-acetylmuramoyl residues and L-amino acid residues in certain cell-wall glycopeptides.</text>
        <dbReference type="EC" id="3.5.1.28"/>
    </reaction>
</comment>
<reference evidence="8" key="1">
    <citation type="journal article" date="2019" name="Int. J. Syst. Evol. Microbiol.">
        <title>The Global Catalogue of Microorganisms (GCM) 10K type strain sequencing project: providing services to taxonomists for standard genome sequencing and annotation.</title>
        <authorList>
            <consortium name="The Broad Institute Genomics Platform"/>
            <consortium name="The Broad Institute Genome Sequencing Center for Infectious Disease"/>
            <person name="Wu L."/>
            <person name="Ma J."/>
        </authorList>
    </citation>
    <scope>NUCLEOTIDE SEQUENCE [LARGE SCALE GENOMIC DNA]</scope>
    <source>
        <strain evidence="8">CCUG 51308</strain>
    </source>
</reference>
<dbReference type="InterPro" id="IPR002502">
    <property type="entry name" value="Amidase_domain"/>
</dbReference>
<gene>
    <name evidence="7" type="ORF">ACFQS8_09960</name>
</gene>
<sequence>MLVLHYTGMETGQAALSRMCDPDAKVAAHYMVEEDGRVFQLVDEGKRAWHAGVGSWCGLEDINSRSIGVEIVNGGHDYGLPDFPDVQILAVVKLCKEIVGRHAINADNIIGHSDISPGRKLDPGEKFPWKRLAENEIGLWPVSDEGALSVGHLHMLSDIGYGISEQPDAQEVRDFMVAFQQRWMPENVTGEACVDTLARVFQIADLYRKFRN</sequence>
<organism evidence="7 8">
    <name type="scientific">Hirschia litorea</name>
    <dbReference type="NCBI Taxonomy" id="1199156"/>
    <lineage>
        <taxon>Bacteria</taxon>
        <taxon>Pseudomonadati</taxon>
        <taxon>Pseudomonadota</taxon>
        <taxon>Alphaproteobacteria</taxon>
        <taxon>Hyphomonadales</taxon>
        <taxon>Hyphomonadaceae</taxon>
        <taxon>Hirschia</taxon>
    </lineage>
</organism>
<comment type="similarity">
    <text evidence="2">Belongs to the N-acetylmuramoyl-L-alanine amidase 2 family.</text>
</comment>
<evidence type="ECO:0000256" key="2">
    <source>
        <dbReference type="ARBA" id="ARBA00007553"/>
    </source>
</evidence>
<dbReference type="Gene3D" id="3.40.80.10">
    <property type="entry name" value="Peptidoglycan recognition protein-like"/>
    <property type="match status" value="1"/>
</dbReference>